<dbReference type="InterPro" id="IPR006976">
    <property type="entry name" value="VanZ-like"/>
</dbReference>
<dbReference type="NCBIfam" id="NF037970">
    <property type="entry name" value="vanZ_1"/>
    <property type="match status" value="1"/>
</dbReference>
<dbReference type="Pfam" id="PF04892">
    <property type="entry name" value="VanZ"/>
    <property type="match status" value="1"/>
</dbReference>
<dbReference type="PANTHER" id="PTHR28008:SF1">
    <property type="entry name" value="DOMAIN PROTEIN, PUTATIVE (AFU_ORTHOLOGUE AFUA_3G10980)-RELATED"/>
    <property type="match status" value="1"/>
</dbReference>
<feature type="transmembrane region" description="Helical" evidence="1">
    <location>
        <begin position="34"/>
        <end position="54"/>
    </location>
</feature>
<keyword evidence="4" id="KW-1185">Reference proteome</keyword>
<keyword evidence="1" id="KW-0472">Membrane</keyword>
<name>A0ABT8EFU5_9BURK</name>
<feature type="transmembrane region" description="Helical" evidence="1">
    <location>
        <begin position="123"/>
        <end position="140"/>
    </location>
</feature>
<feature type="transmembrane region" description="Helical" evidence="1">
    <location>
        <begin position="74"/>
        <end position="92"/>
    </location>
</feature>
<evidence type="ECO:0000256" key="1">
    <source>
        <dbReference type="SAM" id="Phobius"/>
    </source>
</evidence>
<evidence type="ECO:0000313" key="3">
    <source>
        <dbReference type="EMBL" id="MDN4120124.1"/>
    </source>
</evidence>
<dbReference type="EMBL" id="JAJHNU010000001">
    <property type="protein sequence ID" value="MDN4120124.1"/>
    <property type="molecule type" value="Genomic_DNA"/>
</dbReference>
<keyword evidence="1" id="KW-0812">Transmembrane</keyword>
<comment type="caution">
    <text evidence="3">The sequence shown here is derived from an EMBL/GenBank/DDBJ whole genome shotgun (WGS) entry which is preliminary data.</text>
</comment>
<protein>
    <submittedName>
        <fullName evidence="3">VanZ family protein</fullName>
    </submittedName>
</protein>
<reference evidence="3" key="1">
    <citation type="submission" date="2021-11" db="EMBL/GenBank/DDBJ databases">
        <title>Draft genome sequence of Alcaligenes endophyticus type strain CCUG 75668T.</title>
        <authorList>
            <person name="Salva-Serra F."/>
            <person name="Duran R.E."/>
            <person name="Seeger M."/>
            <person name="Moore E.R.B."/>
            <person name="Jaen-Luchoro D."/>
        </authorList>
    </citation>
    <scope>NUCLEOTIDE SEQUENCE</scope>
    <source>
        <strain evidence="3">CCUG 75668</strain>
    </source>
</reference>
<gene>
    <name evidence="3" type="ORF">LMS43_02355</name>
</gene>
<accession>A0ABT8EFU5</accession>
<keyword evidence="1" id="KW-1133">Transmembrane helix</keyword>
<dbReference type="PANTHER" id="PTHR28008">
    <property type="entry name" value="DOMAIN PROTEIN, PUTATIVE (AFU_ORTHOLOGUE AFUA_3G10980)-RELATED"/>
    <property type="match status" value="1"/>
</dbReference>
<feature type="transmembrane region" description="Helical" evidence="1">
    <location>
        <begin position="99"/>
        <end position="117"/>
    </location>
</feature>
<evidence type="ECO:0000259" key="2">
    <source>
        <dbReference type="Pfam" id="PF04892"/>
    </source>
</evidence>
<feature type="domain" description="VanZ-like" evidence="2">
    <location>
        <begin position="63"/>
        <end position="139"/>
    </location>
</feature>
<organism evidence="3 4">
    <name type="scientific">Alcaligenes endophyticus</name>
    <dbReference type="NCBI Taxonomy" id="1929088"/>
    <lineage>
        <taxon>Bacteria</taxon>
        <taxon>Pseudomonadati</taxon>
        <taxon>Pseudomonadota</taxon>
        <taxon>Betaproteobacteria</taxon>
        <taxon>Burkholderiales</taxon>
        <taxon>Alcaligenaceae</taxon>
        <taxon>Alcaligenes</taxon>
    </lineage>
</organism>
<evidence type="ECO:0000313" key="4">
    <source>
        <dbReference type="Proteomes" id="UP001168613"/>
    </source>
</evidence>
<proteinExistence type="predicted"/>
<dbReference type="Proteomes" id="UP001168613">
    <property type="component" value="Unassembled WGS sequence"/>
</dbReference>
<sequence>MILIKTLQFHDLIINKFRTLAFTLRFTMIANRNVYFITFTTACTLLTFIVISYLAIKPSMIPIVDQANDKFKHMLAFATLAGGLSLFWGFAWWRVALGLLMYGIGIEVVQLFVAGRYASVWDVVADAVGITVGLLVAYALKKALSRVIGPSVKA</sequence>